<dbReference type="PANTHER" id="PTHR11439:SF455">
    <property type="entry name" value="RLK (RECEPTOR-LIKE PROTEIN KINASE) 8, PUTATIVE-RELATED"/>
    <property type="match status" value="1"/>
</dbReference>
<name>A0A392QA31_9FABA</name>
<sequence length="127" mass="14318">NPVEDPSLYRSVVGALQYATLTRPEISVAVNKVCQFLSNPLEEHWKAVKRILRYLSGTLHHGLLLQAAPPSQPLSLIGFCDADWASDPDAEDLHQEHASILDQIWSLGGQRSRLWWPDLVLRQNIEV</sequence>
<dbReference type="PANTHER" id="PTHR11439">
    <property type="entry name" value="GAG-POL-RELATED RETROTRANSPOSON"/>
    <property type="match status" value="1"/>
</dbReference>
<evidence type="ECO:0000313" key="2">
    <source>
        <dbReference type="Proteomes" id="UP000265520"/>
    </source>
</evidence>
<protein>
    <submittedName>
        <fullName evidence="1">Copia protein</fullName>
    </submittedName>
</protein>
<organism evidence="1 2">
    <name type="scientific">Trifolium medium</name>
    <dbReference type="NCBI Taxonomy" id="97028"/>
    <lineage>
        <taxon>Eukaryota</taxon>
        <taxon>Viridiplantae</taxon>
        <taxon>Streptophyta</taxon>
        <taxon>Embryophyta</taxon>
        <taxon>Tracheophyta</taxon>
        <taxon>Spermatophyta</taxon>
        <taxon>Magnoliopsida</taxon>
        <taxon>eudicotyledons</taxon>
        <taxon>Gunneridae</taxon>
        <taxon>Pentapetalae</taxon>
        <taxon>rosids</taxon>
        <taxon>fabids</taxon>
        <taxon>Fabales</taxon>
        <taxon>Fabaceae</taxon>
        <taxon>Papilionoideae</taxon>
        <taxon>50 kb inversion clade</taxon>
        <taxon>NPAAA clade</taxon>
        <taxon>Hologalegina</taxon>
        <taxon>IRL clade</taxon>
        <taxon>Trifolieae</taxon>
        <taxon>Trifolium</taxon>
    </lineage>
</organism>
<dbReference type="EMBL" id="LXQA010120566">
    <property type="protein sequence ID" value="MCI20580.1"/>
    <property type="molecule type" value="Genomic_DNA"/>
</dbReference>
<evidence type="ECO:0000313" key="1">
    <source>
        <dbReference type="EMBL" id="MCI20580.1"/>
    </source>
</evidence>
<reference evidence="1 2" key="1">
    <citation type="journal article" date="2018" name="Front. Plant Sci.">
        <title>Red Clover (Trifolium pratense) and Zigzag Clover (T. medium) - A Picture of Genomic Similarities and Differences.</title>
        <authorList>
            <person name="Dluhosova J."/>
            <person name="Istvanek J."/>
            <person name="Nedelnik J."/>
            <person name="Repkova J."/>
        </authorList>
    </citation>
    <scope>NUCLEOTIDE SEQUENCE [LARGE SCALE GENOMIC DNA]</scope>
    <source>
        <strain evidence="2">cv. 10/8</strain>
        <tissue evidence="1">Leaf</tissue>
    </source>
</reference>
<proteinExistence type="predicted"/>
<accession>A0A392QA31</accession>
<dbReference type="AlphaFoldDB" id="A0A392QA31"/>
<comment type="caution">
    <text evidence="1">The sequence shown here is derived from an EMBL/GenBank/DDBJ whole genome shotgun (WGS) entry which is preliminary data.</text>
</comment>
<keyword evidence="2" id="KW-1185">Reference proteome</keyword>
<dbReference type="Proteomes" id="UP000265520">
    <property type="component" value="Unassembled WGS sequence"/>
</dbReference>
<feature type="non-terminal residue" evidence="1">
    <location>
        <position position="1"/>
    </location>
</feature>